<dbReference type="InterPro" id="IPR007353">
    <property type="entry name" value="DUF421"/>
</dbReference>
<reference evidence="10" key="1">
    <citation type="submission" date="2016-10" db="EMBL/GenBank/DDBJ databases">
        <authorList>
            <person name="Varghese N."/>
            <person name="Submissions S."/>
        </authorList>
    </citation>
    <scope>NUCLEOTIDE SEQUENCE [LARGE SCALE GENOMIC DNA]</scope>
    <source>
        <strain evidence="10">CGMCC 1.12041</strain>
    </source>
</reference>
<proteinExistence type="inferred from homology"/>
<dbReference type="GO" id="GO:0005886">
    <property type="term" value="C:plasma membrane"/>
    <property type="evidence" value="ECO:0007669"/>
    <property type="project" value="UniProtKB-SubCell"/>
</dbReference>
<dbReference type="OrthoDB" id="9793799at2"/>
<keyword evidence="3" id="KW-1003">Cell membrane</keyword>
<keyword evidence="10" id="KW-1185">Reference proteome</keyword>
<dbReference type="AlphaFoldDB" id="A0A1I1HFN6"/>
<feature type="transmembrane region" description="Helical" evidence="7">
    <location>
        <begin position="6"/>
        <end position="28"/>
    </location>
</feature>
<dbReference type="STRING" id="1164594.SAMN05216204_104231"/>
<accession>A0A1I1HFN6</accession>
<evidence type="ECO:0000256" key="7">
    <source>
        <dbReference type="SAM" id="Phobius"/>
    </source>
</evidence>
<evidence type="ECO:0000259" key="8">
    <source>
        <dbReference type="Pfam" id="PF04239"/>
    </source>
</evidence>
<keyword evidence="4 7" id="KW-0812">Transmembrane</keyword>
<name>A0A1I1HFN6_9BURK</name>
<comment type="subcellular location">
    <subcellularLocation>
        <location evidence="1">Cell membrane</location>
        <topology evidence="1">Multi-pass membrane protein</topology>
    </subcellularLocation>
</comment>
<dbReference type="EMBL" id="FOLD01000004">
    <property type="protein sequence ID" value="SFC22392.1"/>
    <property type="molecule type" value="Genomic_DNA"/>
</dbReference>
<dbReference type="Pfam" id="PF04239">
    <property type="entry name" value="DUF421"/>
    <property type="match status" value="1"/>
</dbReference>
<evidence type="ECO:0000256" key="4">
    <source>
        <dbReference type="ARBA" id="ARBA00022692"/>
    </source>
</evidence>
<dbReference type="PANTHER" id="PTHR34582">
    <property type="entry name" value="UPF0702 TRANSMEMBRANE PROTEIN YCAP"/>
    <property type="match status" value="1"/>
</dbReference>
<organism evidence="9 10">
    <name type="scientific">Massilia yuzhufengensis</name>
    <dbReference type="NCBI Taxonomy" id="1164594"/>
    <lineage>
        <taxon>Bacteria</taxon>
        <taxon>Pseudomonadati</taxon>
        <taxon>Pseudomonadota</taxon>
        <taxon>Betaproteobacteria</taxon>
        <taxon>Burkholderiales</taxon>
        <taxon>Oxalobacteraceae</taxon>
        <taxon>Telluria group</taxon>
        <taxon>Massilia</taxon>
    </lineage>
</organism>
<dbReference type="InterPro" id="IPR023090">
    <property type="entry name" value="UPF0702_alpha/beta_dom_sf"/>
</dbReference>
<protein>
    <recommendedName>
        <fullName evidence="8">YetF C-terminal domain-containing protein</fullName>
    </recommendedName>
</protein>
<keyword evidence="5 7" id="KW-1133">Transmembrane helix</keyword>
<sequence>MFDMDLPWWEFVVRGLAVYMLLLVMVRLSGHRTVGQFTPFDLLVVMLLSEAVSNSLVGGDTSLIGGLVAAATLVAVNSLVALASSRSAKFEKLVDGDAVLIGRDGEFFDKVVRRCRLSETDLEEALREHDCPREEMKRAFLEADGQISILRKPQ</sequence>
<evidence type="ECO:0000256" key="6">
    <source>
        <dbReference type="ARBA" id="ARBA00023136"/>
    </source>
</evidence>
<keyword evidence="6 7" id="KW-0472">Membrane</keyword>
<gene>
    <name evidence="9" type="ORF">SAMN05216204_104231</name>
</gene>
<dbReference type="Gene3D" id="3.30.240.20">
    <property type="entry name" value="bsu07140 like domains"/>
    <property type="match status" value="1"/>
</dbReference>
<dbReference type="PANTHER" id="PTHR34582:SF6">
    <property type="entry name" value="UPF0702 TRANSMEMBRANE PROTEIN YCAP"/>
    <property type="match status" value="1"/>
</dbReference>
<evidence type="ECO:0000256" key="1">
    <source>
        <dbReference type="ARBA" id="ARBA00004651"/>
    </source>
</evidence>
<feature type="domain" description="YetF C-terminal" evidence="8">
    <location>
        <begin position="86"/>
        <end position="153"/>
    </location>
</feature>
<feature type="transmembrane region" description="Helical" evidence="7">
    <location>
        <begin position="63"/>
        <end position="83"/>
    </location>
</feature>
<evidence type="ECO:0000256" key="2">
    <source>
        <dbReference type="ARBA" id="ARBA00006448"/>
    </source>
</evidence>
<evidence type="ECO:0000256" key="5">
    <source>
        <dbReference type="ARBA" id="ARBA00022989"/>
    </source>
</evidence>
<dbReference type="Proteomes" id="UP000198639">
    <property type="component" value="Unassembled WGS sequence"/>
</dbReference>
<comment type="similarity">
    <text evidence="2">Belongs to the UPF0702 family.</text>
</comment>
<evidence type="ECO:0000313" key="9">
    <source>
        <dbReference type="EMBL" id="SFC22392.1"/>
    </source>
</evidence>
<evidence type="ECO:0000313" key="10">
    <source>
        <dbReference type="Proteomes" id="UP000198639"/>
    </source>
</evidence>
<dbReference type="RefSeq" id="WP_091872345.1">
    <property type="nucleotide sequence ID" value="NZ_FOLD01000004.1"/>
</dbReference>
<evidence type="ECO:0000256" key="3">
    <source>
        <dbReference type="ARBA" id="ARBA00022475"/>
    </source>
</evidence>